<dbReference type="GO" id="GO:0071375">
    <property type="term" value="P:cellular response to peptide hormone stimulus"/>
    <property type="evidence" value="ECO:0007669"/>
    <property type="project" value="TreeGrafter"/>
</dbReference>
<feature type="binding site" description="axial binding residue" evidence="8">
    <location>
        <position position="463"/>
    </location>
    <ligand>
        <name>heme</name>
        <dbReference type="ChEBI" id="CHEBI:30413"/>
    </ligand>
    <ligandPart>
        <name>Fe</name>
        <dbReference type="ChEBI" id="CHEBI:18248"/>
    </ligandPart>
</feature>
<evidence type="ECO:0008006" key="13">
    <source>
        <dbReference type="Google" id="ProtNLM"/>
    </source>
</evidence>
<dbReference type="GO" id="GO:0005506">
    <property type="term" value="F:iron ion binding"/>
    <property type="evidence" value="ECO:0007669"/>
    <property type="project" value="InterPro"/>
</dbReference>
<dbReference type="Pfam" id="PF00067">
    <property type="entry name" value="p450"/>
    <property type="match status" value="1"/>
</dbReference>
<dbReference type="GO" id="GO:0016705">
    <property type="term" value="F:oxidoreductase activity, acting on paired donors, with incorporation or reduction of molecular oxygen"/>
    <property type="evidence" value="ECO:0007669"/>
    <property type="project" value="InterPro"/>
</dbReference>
<keyword evidence="6 8" id="KW-0408">Iron</keyword>
<feature type="chain" id="PRO_5043406545" description="Sterol 26-hydroxylase, mitochondrial" evidence="10">
    <location>
        <begin position="25"/>
        <end position="522"/>
    </location>
</feature>
<dbReference type="InterPro" id="IPR050479">
    <property type="entry name" value="CYP11_CYP27_families"/>
</dbReference>
<name>A0AAV7U4V1_PLEWA</name>
<dbReference type="GO" id="GO:0034650">
    <property type="term" value="P:cortisol metabolic process"/>
    <property type="evidence" value="ECO:0007669"/>
    <property type="project" value="TreeGrafter"/>
</dbReference>
<evidence type="ECO:0000256" key="5">
    <source>
        <dbReference type="ARBA" id="ARBA00023002"/>
    </source>
</evidence>
<dbReference type="AlphaFoldDB" id="A0AAV7U4V1"/>
<dbReference type="Proteomes" id="UP001066276">
    <property type="component" value="Chromosome 3_1"/>
</dbReference>
<evidence type="ECO:0000256" key="4">
    <source>
        <dbReference type="ARBA" id="ARBA00022723"/>
    </source>
</evidence>
<evidence type="ECO:0000256" key="8">
    <source>
        <dbReference type="PIRSR" id="PIRSR602401-1"/>
    </source>
</evidence>
<feature type="signal peptide" evidence="10">
    <location>
        <begin position="1"/>
        <end position="24"/>
    </location>
</feature>
<dbReference type="CDD" id="cd20646">
    <property type="entry name" value="CYP27A1"/>
    <property type="match status" value="1"/>
</dbReference>
<evidence type="ECO:0000256" key="7">
    <source>
        <dbReference type="ARBA" id="ARBA00023033"/>
    </source>
</evidence>
<comment type="similarity">
    <text evidence="2 9">Belongs to the cytochrome P450 family.</text>
</comment>
<keyword evidence="7 9" id="KW-0503">Monooxygenase</keyword>
<keyword evidence="5 9" id="KW-0560">Oxidoreductase</keyword>
<keyword evidence="12" id="KW-1185">Reference proteome</keyword>
<accession>A0AAV7U4V1</accession>
<dbReference type="PROSITE" id="PS00086">
    <property type="entry name" value="CYTOCHROME_P450"/>
    <property type="match status" value="1"/>
</dbReference>
<dbReference type="PANTHER" id="PTHR24279">
    <property type="entry name" value="CYTOCHROME P450"/>
    <property type="match status" value="1"/>
</dbReference>
<sequence>MAALCARRLLPAPGTLLLPTTCWAGLSPRRTKANAAGATVPAGGARLKGYEDLPGPSLLKNLYYLFAKGYLLRTHELQLVFKQMYGPMWKSTFGPYKNVNIASPEMLEIVLRREGKYPMRCDMAVWREHRDVRDFAYGPLTEEGERWYQLRTILNKRMLKPMEVVRYTGVVNEVVTDLLIRLQEIRSKSSSGVMVCDMANVLYRFSFEGISAILFETRMGCLEEQVPPETQKFINSIGYMLKNSVFVTILPGWTRGFLPFWKNYLEGWDIIFSIGKKLIDKKMKLIQDRLAQGTEVEGEYLTYLIASGNITLQEVYGSMAELLLAGVDTTSNTLSWTLYHLANDPEIQNALYQEVIRVIPGCQIPTTEHIAEMPLLKAVIKETLRLYPVVPTNSRVSTEKEISIGEYSFPKNTLFALSHFALSRDATNFSDPDRFLPQRWLRGGGMKHHPFSSIPFGYGVRGCIGRRIAELEMHLALSRIIQMFEVRPDPKGVEVKAISRIVMVADKPIDLQFIQRSKDKEH</sequence>
<dbReference type="InterPro" id="IPR017972">
    <property type="entry name" value="Cyt_P450_CS"/>
</dbReference>
<keyword evidence="4 8" id="KW-0479">Metal-binding</keyword>
<dbReference type="InterPro" id="IPR001128">
    <property type="entry name" value="Cyt_P450"/>
</dbReference>
<evidence type="ECO:0000256" key="3">
    <source>
        <dbReference type="ARBA" id="ARBA00022617"/>
    </source>
</evidence>
<dbReference type="GO" id="GO:0020037">
    <property type="term" value="F:heme binding"/>
    <property type="evidence" value="ECO:0007669"/>
    <property type="project" value="InterPro"/>
</dbReference>
<evidence type="ECO:0000256" key="2">
    <source>
        <dbReference type="ARBA" id="ARBA00010617"/>
    </source>
</evidence>
<dbReference type="GO" id="GO:0008203">
    <property type="term" value="P:cholesterol metabolic process"/>
    <property type="evidence" value="ECO:0007669"/>
    <property type="project" value="TreeGrafter"/>
</dbReference>
<dbReference type="GO" id="GO:0006700">
    <property type="term" value="P:C21-steroid hormone biosynthetic process"/>
    <property type="evidence" value="ECO:0007669"/>
    <property type="project" value="TreeGrafter"/>
</dbReference>
<evidence type="ECO:0000256" key="6">
    <source>
        <dbReference type="ARBA" id="ARBA00023004"/>
    </source>
</evidence>
<proteinExistence type="inferred from homology"/>
<dbReference type="InterPro" id="IPR002401">
    <property type="entry name" value="Cyt_P450_E_grp-I"/>
</dbReference>
<dbReference type="PRINTS" id="PR00463">
    <property type="entry name" value="EP450I"/>
</dbReference>
<keyword evidence="10" id="KW-0732">Signal</keyword>
<dbReference type="GO" id="GO:0004497">
    <property type="term" value="F:monooxygenase activity"/>
    <property type="evidence" value="ECO:0007669"/>
    <property type="project" value="UniProtKB-KW"/>
</dbReference>
<dbReference type="InterPro" id="IPR036396">
    <property type="entry name" value="Cyt_P450_sf"/>
</dbReference>
<comment type="caution">
    <text evidence="11">The sequence shown here is derived from an EMBL/GenBank/DDBJ whole genome shotgun (WGS) entry which is preliminary data.</text>
</comment>
<dbReference type="EMBL" id="JANPWB010000005">
    <property type="protein sequence ID" value="KAJ1184105.1"/>
    <property type="molecule type" value="Genomic_DNA"/>
</dbReference>
<dbReference type="PANTHER" id="PTHR24279:SF123">
    <property type="entry name" value="CYTOCHROME P450 FAMILY 27 SUBFAMILY A MEMBER 1"/>
    <property type="match status" value="1"/>
</dbReference>
<gene>
    <name evidence="11" type="ORF">NDU88_000915</name>
</gene>
<dbReference type="GO" id="GO:0005743">
    <property type="term" value="C:mitochondrial inner membrane"/>
    <property type="evidence" value="ECO:0007669"/>
    <property type="project" value="TreeGrafter"/>
</dbReference>
<evidence type="ECO:0000313" key="11">
    <source>
        <dbReference type="EMBL" id="KAJ1184105.1"/>
    </source>
</evidence>
<reference evidence="11" key="1">
    <citation type="journal article" date="2022" name="bioRxiv">
        <title>Sequencing and chromosome-scale assembly of the giantPleurodeles waltlgenome.</title>
        <authorList>
            <person name="Brown T."/>
            <person name="Elewa A."/>
            <person name="Iarovenko S."/>
            <person name="Subramanian E."/>
            <person name="Araus A.J."/>
            <person name="Petzold A."/>
            <person name="Susuki M."/>
            <person name="Suzuki K.-i.T."/>
            <person name="Hayashi T."/>
            <person name="Toyoda A."/>
            <person name="Oliveira C."/>
            <person name="Osipova E."/>
            <person name="Leigh N.D."/>
            <person name="Simon A."/>
            <person name="Yun M.H."/>
        </authorList>
    </citation>
    <scope>NUCLEOTIDE SEQUENCE</scope>
    <source>
        <strain evidence="11">20211129_DDA</strain>
        <tissue evidence="11">Liver</tissue>
    </source>
</reference>
<dbReference type="GO" id="GO:0042359">
    <property type="term" value="P:vitamin D metabolic process"/>
    <property type="evidence" value="ECO:0007669"/>
    <property type="project" value="UniProtKB-ARBA"/>
</dbReference>
<protein>
    <recommendedName>
        <fullName evidence="13">Sterol 26-hydroxylase, mitochondrial</fullName>
    </recommendedName>
</protein>
<evidence type="ECO:0000256" key="9">
    <source>
        <dbReference type="RuleBase" id="RU000461"/>
    </source>
</evidence>
<keyword evidence="3 8" id="KW-0349">Heme</keyword>
<evidence type="ECO:0000256" key="10">
    <source>
        <dbReference type="SAM" id="SignalP"/>
    </source>
</evidence>
<dbReference type="PRINTS" id="PR00385">
    <property type="entry name" value="P450"/>
</dbReference>
<dbReference type="SUPFAM" id="SSF48264">
    <property type="entry name" value="Cytochrome P450"/>
    <property type="match status" value="1"/>
</dbReference>
<organism evidence="11 12">
    <name type="scientific">Pleurodeles waltl</name>
    <name type="common">Iberian ribbed newt</name>
    <dbReference type="NCBI Taxonomy" id="8319"/>
    <lineage>
        <taxon>Eukaryota</taxon>
        <taxon>Metazoa</taxon>
        <taxon>Chordata</taxon>
        <taxon>Craniata</taxon>
        <taxon>Vertebrata</taxon>
        <taxon>Euteleostomi</taxon>
        <taxon>Amphibia</taxon>
        <taxon>Batrachia</taxon>
        <taxon>Caudata</taxon>
        <taxon>Salamandroidea</taxon>
        <taxon>Salamandridae</taxon>
        <taxon>Pleurodelinae</taxon>
        <taxon>Pleurodeles</taxon>
    </lineage>
</organism>
<evidence type="ECO:0000313" key="12">
    <source>
        <dbReference type="Proteomes" id="UP001066276"/>
    </source>
</evidence>
<dbReference type="GO" id="GO:0006704">
    <property type="term" value="P:glucocorticoid biosynthetic process"/>
    <property type="evidence" value="ECO:0007669"/>
    <property type="project" value="TreeGrafter"/>
</dbReference>
<evidence type="ECO:0000256" key="1">
    <source>
        <dbReference type="ARBA" id="ARBA00001971"/>
    </source>
</evidence>
<dbReference type="FunFam" id="1.10.630.10:FF:000006">
    <property type="entry name" value="Cytochrome P450 302a1, mitochondrial"/>
    <property type="match status" value="1"/>
</dbReference>
<dbReference type="Gene3D" id="1.10.630.10">
    <property type="entry name" value="Cytochrome P450"/>
    <property type="match status" value="1"/>
</dbReference>
<comment type="cofactor">
    <cofactor evidence="1 8">
        <name>heme</name>
        <dbReference type="ChEBI" id="CHEBI:30413"/>
    </cofactor>
</comment>